<accession>A0A2H3D3G9</accession>
<dbReference type="Pfam" id="PF13976">
    <property type="entry name" value="gag_pre-integrs"/>
    <property type="match status" value="1"/>
</dbReference>
<dbReference type="OMA" id="GGKQHCH"/>
<dbReference type="STRING" id="47427.A0A2H3D3G9"/>
<dbReference type="PANTHER" id="PTHR42648:SF28">
    <property type="entry name" value="TRANSPOSON-ENCODED PROTEIN WITH RIBONUCLEASE H-LIKE AND RETROVIRUS ZINC FINGER-LIKE DOMAINS"/>
    <property type="match status" value="1"/>
</dbReference>
<proteinExistence type="predicted"/>
<dbReference type="AlphaFoldDB" id="A0A2H3D3G9"/>
<feature type="non-terminal residue" evidence="2">
    <location>
        <position position="1"/>
    </location>
</feature>
<dbReference type="InterPro" id="IPR039537">
    <property type="entry name" value="Retrotran_Ty1/copia-like"/>
</dbReference>
<evidence type="ECO:0000259" key="1">
    <source>
        <dbReference type="Pfam" id="PF13976"/>
    </source>
</evidence>
<name>A0A2H3D3G9_ARMGA</name>
<evidence type="ECO:0000313" key="2">
    <source>
        <dbReference type="EMBL" id="PBK85952.1"/>
    </source>
</evidence>
<keyword evidence="3" id="KW-1185">Reference proteome</keyword>
<dbReference type="EMBL" id="KZ293687">
    <property type="protein sequence ID" value="PBK85952.1"/>
    <property type="molecule type" value="Genomic_DNA"/>
</dbReference>
<dbReference type="PANTHER" id="PTHR42648">
    <property type="entry name" value="TRANSPOSASE, PUTATIVE-RELATED"/>
    <property type="match status" value="1"/>
</dbReference>
<organism evidence="2 3">
    <name type="scientific">Armillaria gallica</name>
    <name type="common">Bulbous honey fungus</name>
    <name type="synonym">Armillaria bulbosa</name>
    <dbReference type="NCBI Taxonomy" id="47427"/>
    <lineage>
        <taxon>Eukaryota</taxon>
        <taxon>Fungi</taxon>
        <taxon>Dikarya</taxon>
        <taxon>Basidiomycota</taxon>
        <taxon>Agaricomycotina</taxon>
        <taxon>Agaricomycetes</taxon>
        <taxon>Agaricomycetidae</taxon>
        <taxon>Agaricales</taxon>
        <taxon>Marasmiineae</taxon>
        <taxon>Physalacriaceae</taxon>
        <taxon>Armillaria</taxon>
    </lineage>
</organism>
<protein>
    <recommendedName>
        <fullName evidence="1">GAG-pre-integrase domain-containing protein</fullName>
    </recommendedName>
</protein>
<reference evidence="3" key="1">
    <citation type="journal article" date="2017" name="Nat. Ecol. Evol.">
        <title>Genome expansion and lineage-specific genetic innovations in the forest pathogenic fungi Armillaria.</title>
        <authorList>
            <person name="Sipos G."/>
            <person name="Prasanna A.N."/>
            <person name="Walter M.C."/>
            <person name="O'Connor E."/>
            <person name="Balint B."/>
            <person name="Krizsan K."/>
            <person name="Kiss B."/>
            <person name="Hess J."/>
            <person name="Varga T."/>
            <person name="Slot J."/>
            <person name="Riley R."/>
            <person name="Boka B."/>
            <person name="Rigling D."/>
            <person name="Barry K."/>
            <person name="Lee J."/>
            <person name="Mihaltcheva S."/>
            <person name="LaButti K."/>
            <person name="Lipzen A."/>
            <person name="Waldron R."/>
            <person name="Moloney N.M."/>
            <person name="Sperisen C."/>
            <person name="Kredics L."/>
            <person name="Vagvoelgyi C."/>
            <person name="Patrignani A."/>
            <person name="Fitzpatrick D."/>
            <person name="Nagy I."/>
            <person name="Doyle S."/>
            <person name="Anderson J.B."/>
            <person name="Grigoriev I.V."/>
            <person name="Gueldener U."/>
            <person name="Muensterkoetter M."/>
            <person name="Nagy L.G."/>
        </authorList>
    </citation>
    <scope>NUCLEOTIDE SEQUENCE [LARGE SCALE GENOMIC DNA]</scope>
    <source>
        <strain evidence="3">Ar21-2</strain>
    </source>
</reference>
<dbReference type="Proteomes" id="UP000217790">
    <property type="component" value="Unassembled WGS sequence"/>
</dbReference>
<dbReference type="OrthoDB" id="7691805at2759"/>
<dbReference type="InParanoid" id="A0A2H3D3G9"/>
<feature type="non-terminal residue" evidence="2">
    <location>
        <position position="99"/>
    </location>
</feature>
<gene>
    <name evidence="2" type="ORF">ARMGADRAFT_869375</name>
</gene>
<sequence>STCSMDDSLWHQRLCHHSLDIVRSMHSKKLVTGMTKINNDSPPDPICVPCLGGKQHCHDIPRTTSSPPPKEILEVVYSDVKGPMPVATPEGYHYFVTFI</sequence>
<feature type="domain" description="GAG-pre-integrase" evidence="1">
    <location>
        <begin position="8"/>
        <end position="55"/>
    </location>
</feature>
<evidence type="ECO:0000313" key="3">
    <source>
        <dbReference type="Proteomes" id="UP000217790"/>
    </source>
</evidence>
<dbReference type="InterPro" id="IPR025724">
    <property type="entry name" value="GAG-pre-integrase_dom"/>
</dbReference>